<sequence length="75" mass="8610">MESLKFNALSKKLQTQCSYIGDIKENQKAHLYSEKRSDTMQGVQEDSWLTTIGAGIEIQKEGGINEEKKENRQIY</sequence>
<accession>A0A7J8TCI1</accession>
<evidence type="ECO:0000313" key="1">
    <source>
        <dbReference type="EMBL" id="MBA0635862.1"/>
    </source>
</evidence>
<dbReference type="EMBL" id="JABFAC010243484">
    <property type="protein sequence ID" value="MBA0635862.1"/>
    <property type="molecule type" value="Genomic_DNA"/>
</dbReference>
<organism evidence="1 2">
    <name type="scientific">Gossypium davidsonii</name>
    <name type="common">Davidson's cotton</name>
    <name type="synonym">Gossypium klotzschianum subsp. davidsonii</name>
    <dbReference type="NCBI Taxonomy" id="34287"/>
    <lineage>
        <taxon>Eukaryota</taxon>
        <taxon>Viridiplantae</taxon>
        <taxon>Streptophyta</taxon>
        <taxon>Embryophyta</taxon>
        <taxon>Tracheophyta</taxon>
        <taxon>Spermatophyta</taxon>
        <taxon>Magnoliopsida</taxon>
        <taxon>eudicotyledons</taxon>
        <taxon>Gunneridae</taxon>
        <taxon>Pentapetalae</taxon>
        <taxon>rosids</taxon>
        <taxon>malvids</taxon>
        <taxon>Malvales</taxon>
        <taxon>Malvaceae</taxon>
        <taxon>Malvoideae</taxon>
        <taxon>Gossypium</taxon>
    </lineage>
</organism>
<comment type="caution">
    <text evidence="1">The sequence shown here is derived from an EMBL/GenBank/DDBJ whole genome shotgun (WGS) entry which is preliminary data.</text>
</comment>
<protein>
    <submittedName>
        <fullName evidence="1">Uncharacterized protein</fullName>
    </submittedName>
</protein>
<dbReference type="Proteomes" id="UP000593561">
    <property type="component" value="Unassembled WGS sequence"/>
</dbReference>
<name>A0A7J8TCI1_GOSDV</name>
<reference evidence="1 2" key="1">
    <citation type="journal article" date="2019" name="Genome Biol. Evol.">
        <title>Insights into the evolution of the New World diploid cottons (Gossypium, subgenus Houzingenia) based on genome sequencing.</title>
        <authorList>
            <person name="Grover C.E."/>
            <person name="Arick M.A. 2nd"/>
            <person name="Thrash A."/>
            <person name="Conover J.L."/>
            <person name="Sanders W.S."/>
            <person name="Peterson D.G."/>
            <person name="Frelichowski J.E."/>
            <person name="Scheffler J.A."/>
            <person name="Scheffler B.E."/>
            <person name="Wendel J.F."/>
        </authorList>
    </citation>
    <scope>NUCLEOTIDE SEQUENCE [LARGE SCALE GENOMIC DNA]</scope>
    <source>
        <strain evidence="1">27</strain>
        <tissue evidence="1">Leaf</tissue>
    </source>
</reference>
<dbReference type="AlphaFoldDB" id="A0A7J8TCI1"/>
<proteinExistence type="predicted"/>
<keyword evidence="2" id="KW-1185">Reference proteome</keyword>
<evidence type="ECO:0000313" key="2">
    <source>
        <dbReference type="Proteomes" id="UP000593561"/>
    </source>
</evidence>
<gene>
    <name evidence="1" type="ORF">Godav_029537</name>
</gene>